<keyword evidence="3" id="KW-0687">Ribonucleoprotein</keyword>
<dbReference type="InterPro" id="IPR018065">
    <property type="entry name" value="Ribosomal_eL34_CS"/>
</dbReference>
<reference evidence="6" key="2">
    <citation type="submission" date="2020-09" db="EMBL/GenBank/DDBJ databases">
        <authorList>
            <person name="Kikuchi T."/>
        </authorList>
    </citation>
    <scope>NUCLEOTIDE SEQUENCE</scope>
    <source>
        <strain evidence="6">Ka4C1</strain>
    </source>
</reference>
<dbReference type="InterPro" id="IPR038562">
    <property type="entry name" value="Ribosomal_eL34_C_sf"/>
</dbReference>
<dbReference type="PANTHER" id="PTHR10759">
    <property type="entry name" value="60S RIBOSOMAL PROTEIN L34"/>
    <property type="match status" value="1"/>
</dbReference>
<accession>A0A1I7SSC4</accession>
<organism evidence="7 9">
    <name type="scientific">Bursaphelenchus xylophilus</name>
    <name type="common">Pinewood nematode worm</name>
    <name type="synonym">Aphelenchoides xylophilus</name>
    <dbReference type="NCBI Taxonomy" id="6326"/>
    <lineage>
        <taxon>Eukaryota</taxon>
        <taxon>Metazoa</taxon>
        <taxon>Ecdysozoa</taxon>
        <taxon>Nematoda</taxon>
        <taxon>Chromadorea</taxon>
        <taxon>Rhabditida</taxon>
        <taxon>Tylenchina</taxon>
        <taxon>Tylenchomorpha</taxon>
        <taxon>Aphelenchoidea</taxon>
        <taxon>Aphelenchoididae</taxon>
        <taxon>Bursaphelenchus</taxon>
    </lineage>
</organism>
<dbReference type="EMBL" id="CAJFCV020000002">
    <property type="protein sequence ID" value="CAG9097738.1"/>
    <property type="molecule type" value="Genomic_DNA"/>
</dbReference>
<reference evidence="9" key="1">
    <citation type="submission" date="2016-11" db="UniProtKB">
        <authorList>
            <consortium name="WormBaseParasite"/>
        </authorList>
    </citation>
    <scope>IDENTIFICATION</scope>
</reference>
<dbReference type="Proteomes" id="UP000659654">
    <property type="component" value="Unassembled WGS sequence"/>
</dbReference>
<evidence type="ECO:0000256" key="3">
    <source>
        <dbReference type="ARBA" id="ARBA00023274"/>
    </source>
</evidence>
<dbReference type="GO" id="GO:0005840">
    <property type="term" value="C:ribosome"/>
    <property type="evidence" value="ECO:0007669"/>
    <property type="project" value="UniProtKB-KW"/>
</dbReference>
<dbReference type="GO" id="GO:0003735">
    <property type="term" value="F:structural constituent of ribosome"/>
    <property type="evidence" value="ECO:0007669"/>
    <property type="project" value="InterPro"/>
</dbReference>
<evidence type="ECO:0000313" key="7">
    <source>
        <dbReference type="Proteomes" id="UP000095284"/>
    </source>
</evidence>
<keyword evidence="2" id="KW-0689">Ribosomal protein</keyword>
<dbReference type="eggNOG" id="KOG1790">
    <property type="taxonomic scope" value="Eukaryota"/>
</dbReference>
<dbReference type="Pfam" id="PF01199">
    <property type="entry name" value="Ribosomal_L34e"/>
    <property type="match status" value="1"/>
</dbReference>
<evidence type="ECO:0000256" key="5">
    <source>
        <dbReference type="ARBA" id="ARBA00035333"/>
    </source>
</evidence>
<dbReference type="PRINTS" id="PR01250">
    <property type="entry name" value="RIBOSOMALL34"/>
</dbReference>
<sequence length="112" mass="12666">MAERLTYRRRHAYNTKSNKTKVVKTPGGRNVFQYRKKQGATPVCGDTKVKLHGIKAVRPRKLSKLTRRQKTVSRPYGGVLSAGAVRQRIIRSFLSAEQKIASKILKATESKK</sequence>
<dbReference type="Proteomes" id="UP000582659">
    <property type="component" value="Unassembled WGS sequence"/>
</dbReference>
<dbReference type="Gene3D" id="6.20.340.10">
    <property type="match status" value="1"/>
</dbReference>
<evidence type="ECO:0000313" key="6">
    <source>
        <dbReference type="EMBL" id="CAD5215707.1"/>
    </source>
</evidence>
<dbReference type="GO" id="GO:0006412">
    <property type="term" value="P:translation"/>
    <property type="evidence" value="ECO:0007669"/>
    <property type="project" value="InterPro"/>
</dbReference>
<comment type="similarity">
    <text evidence="1">Belongs to the eukaryotic ribosomal protein eL34 family.</text>
</comment>
<dbReference type="SMR" id="A0A1I7SSC4"/>
<keyword evidence="8" id="KW-1185">Reference proteome</keyword>
<gene>
    <name evidence="6" type="ORF">BXYJ_LOCUS4164</name>
</gene>
<dbReference type="Gene3D" id="6.20.370.70">
    <property type="match status" value="1"/>
</dbReference>
<evidence type="ECO:0000256" key="1">
    <source>
        <dbReference type="ARBA" id="ARBA00009875"/>
    </source>
</evidence>
<evidence type="ECO:0000313" key="9">
    <source>
        <dbReference type="WBParaSite" id="BXY_1594100.1"/>
    </source>
</evidence>
<dbReference type="PROSITE" id="PS01145">
    <property type="entry name" value="RIBOSOMAL_L34E"/>
    <property type="match status" value="1"/>
</dbReference>
<dbReference type="WBParaSite" id="BXY_1594100.1">
    <property type="protein sequence ID" value="BXY_1594100.1"/>
    <property type="gene ID" value="BXY_1594100"/>
</dbReference>
<dbReference type="OrthoDB" id="277449at2759"/>
<proteinExistence type="inferred from homology"/>
<dbReference type="Proteomes" id="UP000095284">
    <property type="component" value="Unplaced"/>
</dbReference>
<dbReference type="GO" id="GO:1990904">
    <property type="term" value="C:ribonucleoprotein complex"/>
    <property type="evidence" value="ECO:0007669"/>
    <property type="project" value="UniProtKB-KW"/>
</dbReference>
<dbReference type="EMBL" id="CAJFDI010000002">
    <property type="protein sequence ID" value="CAD5215707.1"/>
    <property type="molecule type" value="Genomic_DNA"/>
</dbReference>
<dbReference type="InterPro" id="IPR008195">
    <property type="entry name" value="Ribosomal_eL34"/>
</dbReference>
<protein>
    <recommendedName>
        <fullName evidence="4">Large ribosomal subunit protein eL34</fullName>
    </recommendedName>
    <alternativeName>
        <fullName evidence="5">60S ribosomal protein L34</fullName>
    </alternativeName>
</protein>
<name>A0A1I7SSC4_BURXY</name>
<evidence type="ECO:0000313" key="8">
    <source>
        <dbReference type="Proteomes" id="UP000659654"/>
    </source>
</evidence>
<evidence type="ECO:0000256" key="4">
    <source>
        <dbReference type="ARBA" id="ARBA00035227"/>
    </source>
</evidence>
<evidence type="ECO:0000256" key="2">
    <source>
        <dbReference type="ARBA" id="ARBA00022980"/>
    </source>
</evidence>
<dbReference type="AlphaFoldDB" id="A0A1I7SSC4"/>